<gene>
    <name evidence="1" type="ORF">S06H3_02065</name>
</gene>
<dbReference type="AlphaFoldDB" id="X1LCA9"/>
<dbReference type="Pfam" id="PF04027">
    <property type="entry name" value="DUF371"/>
    <property type="match status" value="1"/>
</dbReference>
<reference evidence="1" key="1">
    <citation type="journal article" date="2014" name="Front. Microbiol.">
        <title>High frequency of phylogenetically diverse reductive dehalogenase-homologous genes in deep subseafloor sedimentary metagenomes.</title>
        <authorList>
            <person name="Kawai M."/>
            <person name="Futagami T."/>
            <person name="Toyoda A."/>
            <person name="Takaki Y."/>
            <person name="Nishi S."/>
            <person name="Hori S."/>
            <person name="Arai W."/>
            <person name="Tsubouchi T."/>
            <person name="Morono Y."/>
            <person name="Uchiyama I."/>
            <person name="Ito T."/>
            <person name="Fujiyama A."/>
            <person name="Inagaki F."/>
            <person name="Takami H."/>
        </authorList>
    </citation>
    <scope>NUCLEOTIDE SEQUENCE</scope>
    <source>
        <strain evidence="1">Expedition CK06-06</strain>
    </source>
</reference>
<accession>X1LCA9</accession>
<evidence type="ECO:0000313" key="1">
    <source>
        <dbReference type="EMBL" id="GAI00050.1"/>
    </source>
</evidence>
<dbReference type="EMBL" id="BARV01000572">
    <property type="protein sequence ID" value="GAI00050.1"/>
    <property type="molecule type" value="Genomic_DNA"/>
</dbReference>
<proteinExistence type="predicted"/>
<evidence type="ECO:0008006" key="2">
    <source>
        <dbReference type="Google" id="ProtNLM"/>
    </source>
</evidence>
<sequence>MGKIVEVITARGHPRVTARHPTTLMITKDEEVGPKGDCIIAVAASRGAAEFSDDFKKAIKSGAAVTITIESGGSVEKVRAFGHPSLTLEHPTDLVVRKSKFICGRTLAIRADKAAAGLSRSFVSKLQSLMSVRVVIEVALP</sequence>
<dbReference type="InterPro" id="IPR007171">
    <property type="entry name" value="DUF371"/>
</dbReference>
<comment type="caution">
    <text evidence="1">The sequence shown here is derived from an EMBL/GenBank/DDBJ whole genome shotgun (WGS) entry which is preliminary data.</text>
</comment>
<dbReference type="PANTHER" id="PTHR40696:SF1">
    <property type="entry name" value="DUF371 DOMAIN-CONTAINING PROTEIN"/>
    <property type="match status" value="1"/>
</dbReference>
<organism evidence="1">
    <name type="scientific">marine sediment metagenome</name>
    <dbReference type="NCBI Taxonomy" id="412755"/>
    <lineage>
        <taxon>unclassified sequences</taxon>
        <taxon>metagenomes</taxon>
        <taxon>ecological metagenomes</taxon>
    </lineage>
</organism>
<protein>
    <recommendedName>
        <fullName evidence="2">DUF371 domain-containing protein</fullName>
    </recommendedName>
</protein>
<dbReference type="InterPro" id="IPR023131">
    <property type="entry name" value="Mth639-like_dom_sf"/>
</dbReference>
<dbReference type="Gene3D" id="2.60.120.630">
    <property type="entry name" value="mth639 domain like"/>
    <property type="match status" value="1"/>
</dbReference>
<dbReference type="PANTHER" id="PTHR40696">
    <property type="entry name" value="DUF371 FAMILY PROTEIN"/>
    <property type="match status" value="1"/>
</dbReference>
<name>X1LCA9_9ZZZZ</name>